<dbReference type="InterPro" id="IPR036412">
    <property type="entry name" value="HAD-like_sf"/>
</dbReference>
<name>R8BE09_PHAM7</name>
<dbReference type="GO" id="GO:0032049">
    <property type="term" value="P:cardiolipin biosynthetic process"/>
    <property type="evidence" value="ECO:0007669"/>
    <property type="project" value="EnsemblFungi"/>
</dbReference>
<dbReference type="Gene3D" id="3.40.50.1000">
    <property type="entry name" value="HAD superfamily/HAD-like"/>
    <property type="match status" value="1"/>
</dbReference>
<dbReference type="FunFam" id="3.40.50.1000:FF:000165">
    <property type="entry name" value="HAD superfamily phosphatase"/>
    <property type="match status" value="1"/>
</dbReference>
<dbReference type="HOGENOM" id="CLU_056221_3_2_1"/>
<dbReference type="Proteomes" id="UP000014074">
    <property type="component" value="Unassembled WGS sequence"/>
</dbReference>
<dbReference type="GO" id="GO:0008962">
    <property type="term" value="F:phosphatidylglycerophosphatase activity"/>
    <property type="evidence" value="ECO:0007669"/>
    <property type="project" value="EnsemblFungi"/>
</dbReference>
<dbReference type="InterPro" id="IPR010021">
    <property type="entry name" value="PGPP1/Gep4"/>
</dbReference>
<dbReference type="eggNOG" id="KOG2961">
    <property type="taxonomic scope" value="Eukaryota"/>
</dbReference>
<dbReference type="GO" id="GO:0031314">
    <property type="term" value="C:extrinsic component of mitochondrial inner membrane"/>
    <property type="evidence" value="ECO:0007669"/>
    <property type="project" value="EnsemblFungi"/>
</dbReference>
<dbReference type="NCBIfam" id="TIGR01668">
    <property type="entry name" value="YqeG_hyp_ppase"/>
    <property type="match status" value="1"/>
</dbReference>
<dbReference type="InterPro" id="IPR023214">
    <property type="entry name" value="HAD_sf"/>
</dbReference>
<protein>
    <submittedName>
        <fullName evidence="1">Putative had superfamily phosphatase protein</fullName>
    </submittedName>
</protein>
<dbReference type="SUPFAM" id="SSF56784">
    <property type="entry name" value="HAD-like"/>
    <property type="match status" value="1"/>
</dbReference>
<dbReference type="AlphaFoldDB" id="R8BE09"/>
<proteinExistence type="predicted"/>
<dbReference type="GeneID" id="19327649"/>
<dbReference type="OrthoDB" id="198652at2759"/>
<keyword evidence="2" id="KW-1185">Reference proteome</keyword>
<dbReference type="RefSeq" id="XP_007917666.1">
    <property type="nucleotide sequence ID" value="XM_007919475.1"/>
</dbReference>
<accession>R8BE09</accession>
<evidence type="ECO:0000313" key="1">
    <source>
        <dbReference type="EMBL" id="EON97541.1"/>
    </source>
</evidence>
<reference evidence="2" key="1">
    <citation type="journal article" date="2013" name="Genome Announc.">
        <title>Draft genome sequence of the ascomycete Phaeoacremonium aleophilum strain UCR-PA7, a causal agent of the esca disease complex in grapevines.</title>
        <authorList>
            <person name="Blanco-Ulate B."/>
            <person name="Rolshausen P."/>
            <person name="Cantu D."/>
        </authorList>
    </citation>
    <scope>NUCLEOTIDE SEQUENCE [LARGE SCALE GENOMIC DNA]</scope>
    <source>
        <strain evidence="2">UCR-PA7</strain>
    </source>
</reference>
<dbReference type="Pfam" id="PF09419">
    <property type="entry name" value="PGP_phosphatase"/>
    <property type="match status" value="1"/>
</dbReference>
<dbReference type="GO" id="GO:0005759">
    <property type="term" value="C:mitochondrial matrix"/>
    <property type="evidence" value="ECO:0007669"/>
    <property type="project" value="EnsemblFungi"/>
</dbReference>
<sequence>MNLNLSASLNVFKLLSRPSLCLPHATIATFNDLPIPLDSAFKQKGRDVDIRAVVLDKDDCFAYPETSEVYGPYKAKFEALKAAYPGRRLLIVSNTSGALSYDPSRKLATEVENGTGVTVLPHQTKKPGCGAEIMDYFRHHPETGVTSPHQVAIVGDRLSTDMMLANMMGSWGIWVQDGVIPLHQKSIVSLNKHSRQLNYLTYK</sequence>
<dbReference type="InterPro" id="IPR027706">
    <property type="entry name" value="PGP_Pase"/>
</dbReference>
<dbReference type="EMBL" id="KB933264">
    <property type="protein sequence ID" value="EON97541.1"/>
    <property type="molecule type" value="Genomic_DNA"/>
</dbReference>
<evidence type="ECO:0000313" key="2">
    <source>
        <dbReference type="Proteomes" id="UP000014074"/>
    </source>
</evidence>
<organism evidence="1 2">
    <name type="scientific">Phaeoacremonium minimum (strain UCR-PA7)</name>
    <name type="common">Esca disease fungus</name>
    <name type="synonym">Togninia minima</name>
    <dbReference type="NCBI Taxonomy" id="1286976"/>
    <lineage>
        <taxon>Eukaryota</taxon>
        <taxon>Fungi</taxon>
        <taxon>Dikarya</taxon>
        <taxon>Ascomycota</taxon>
        <taxon>Pezizomycotina</taxon>
        <taxon>Sordariomycetes</taxon>
        <taxon>Sordariomycetidae</taxon>
        <taxon>Togniniales</taxon>
        <taxon>Togniniaceae</taxon>
        <taxon>Phaeoacremonium</taxon>
    </lineage>
</organism>
<dbReference type="KEGG" id="tmn:UCRPA7_6940"/>
<gene>
    <name evidence="1" type="ORF">UCRPA7_6940</name>
</gene>